<evidence type="ECO:0000256" key="1">
    <source>
        <dbReference type="ARBA" id="ARBA00004141"/>
    </source>
</evidence>
<dbReference type="GO" id="GO:0016020">
    <property type="term" value="C:membrane"/>
    <property type="evidence" value="ECO:0007669"/>
    <property type="project" value="UniProtKB-SubCell"/>
</dbReference>
<name>A0AAX6MAH5_9PEZI</name>
<dbReference type="PROSITE" id="PS50850">
    <property type="entry name" value="MFS"/>
    <property type="match status" value="1"/>
</dbReference>
<evidence type="ECO:0000256" key="2">
    <source>
        <dbReference type="ARBA" id="ARBA00006727"/>
    </source>
</evidence>
<dbReference type="Pfam" id="PF07690">
    <property type="entry name" value="MFS_1"/>
    <property type="match status" value="1"/>
</dbReference>
<keyword evidence="4" id="KW-1133">Transmembrane helix</keyword>
<reference evidence="6 7" key="1">
    <citation type="journal article" date="2024" name="Front Chem Biol">
        <title>Unveiling the potential of Daldinia eschscholtzii MFLUCC 19-0629 through bioactivity and bioinformatics studies for enhanced sustainable agriculture production.</title>
        <authorList>
            <person name="Brooks S."/>
            <person name="Weaver J.A."/>
            <person name="Klomchit A."/>
            <person name="Alharthi S.A."/>
            <person name="Onlamun T."/>
            <person name="Nurani R."/>
            <person name="Vong T.K."/>
            <person name="Alberti F."/>
            <person name="Greco C."/>
        </authorList>
    </citation>
    <scope>NUCLEOTIDE SEQUENCE [LARGE SCALE GENOMIC DNA]</scope>
    <source>
        <strain evidence="6">MFLUCC 19-0629</strain>
    </source>
</reference>
<feature type="region of interest" description="Disordered" evidence="3">
    <location>
        <begin position="1"/>
        <end position="47"/>
    </location>
</feature>
<comment type="similarity">
    <text evidence="2">Belongs to the major facilitator superfamily. Monocarboxylate porter (TC 2.A.1.13) family.</text>
</comment>
<evidence type="ECO:0000313" key="6">
    <source>
        <dbReference type="EMBL" id="KAK6949649.1"/>
    </source>
</evidence>
<dbReference type="SUPFAM" id="SSF103473">
    <property type="entry name" value="MFS general substrate transporter"/>
    <property type="match status" value="1"/>
</dbReference>
<dbReference type="GO" id="GO:0022857">
    <property type="term" value="F:transmembrane transporter activity"/>
    <property type="evidence" value="ECO:0007669"/>
    <property type="project" value="InterPro"/>
</dbReference>
<feature type="transmembrane region" description="Helical" evidence="4">
    <location>
        <begin position="267"/>
        <end position="286"/>
    </location>
</feature>
<dbReference type="PANTHER" id="PTHR11360:SF234">
    <property type="entry name" value="MFS-TYPE TRANSPORTER DBAD-RELATED"/>
    <property type="match status" value="1"/>
</dbReference>
<gene>
    <name evidence="6" type="ORF">Daesc_009732</name>
</gene>
<feature type="transmembrane region" description="Helical" evidence="4">
    <location>
        <begin position="57"/>
        <end position="80"/>
    </location>
</feature>
<feature type="compositionally biased region" description="Polar residues" evidence="3">
    <location>
        <begin position="9"/>
        <end position="18"/>
    </location>
</feature>
<dbReference type="Proteomes" id="UP001369815">
    <property type="component" value="Unassembled WGS sequence"/>
</dbReference>
<organism evidence="6 7">
    <name type="scientific">Daldinia eschscholtzii</name>
    <dbReference type="NCBI Taxonomy" id="292717"/>
    <lineage>
        <taxon>Eukaryota</taxon>
        <taxon>Fungi</taxon>
        <taxon>Dikarya</taxon>
        <taxon>Ascomycota</taxon>
        <taxon>Pezizomycotina</taxon>
        <taxon>Sordariomycetes</taxon>
        <taxon>Xylariomycetidae</taxon>
        <taxon>Xylariales</taxon>
        <taxon>Hypoxylaceae</taxon>
        <taxon>Daldinia</taxon>
    </lineage>
</organism>
<keyword evidence="4" id="KW-0472">Membrane</keyword>
<comment type="caution">
    <text evidence="6">The sequence shown here is derived from an EMBL/GenBank/DDBJ whole genome shotgun (WGS) entry which is preliminary data.</text>
</comment>
<dbReference type="PANTHER" id="PTHR11360">
    <property type="entry name" value="MONOCARBOXYLATE TRANSPORTER"/>
    <property type="match status" value="1"/>
</dbReference>
<keyword evidence="4" id="KW-0812">Transmembrane</keyword>
<feature type="transmembrane region" description="Helical" evidence="4">
    <location>
        <begin position="187"/>
        <end position="209"/>
    </location>
</feature>
<feature type="transmembrane region" description="Helical" evidence="4">
    <location>
        <begin position="160"/>
        <end position="181"/>
    </location>
</feature>
<evidence type="ECO:0000256" key="4">
    <source>
        <dbReference type="SAM" id="Phobius"/>
    </source>
</evidence>
<dbReference type="InterPro" id="IPR050327">
    <property type="entry name" value="Proton-linked_MCT"/>
</dbReference>
<feature type="transmembrane region" description="Helical" evidence="4">
    <location>
        <begin position="127"/>
        <end position="148"/>
    </location>
</feature>
<feature type="transmembrane region" description="Helical" evidence="4">
    <location>
        <begin position="230"/>
        <end position="255"/>
    </location>
</feature>
<feature type="transmembrane region" description="Helical" evidence="4">
    <location>
        <begin position="298"/>
        <end position="316"/>
    </location>
</feature>
<feature type="compositionally biased region" description="Basic and acidic residues" evidence="3">
    <location>
        <begin position="25"/>
        <end position="36"/>
    </location>
</feature>
<feature type="transmembrane region" description="Helical" evidence="4">
    <location>
        <begin position="322"/>
        <end position="347"/>
    </location>
</feature>
<keyword evidence="7" id="KW-1185">Reference proteome</keyword>
<evidence type="ECO:0000256" key="3">
    <source>
        <dbReference type="SAM" id="MobiDB-lite"/>
    </source>
</evidence>
<dbReference type="InterPro" id="IPR020846">
    <property type="entry name" value="MFS_dom"/>
</dbReference>
<feature type="compositionally biased region" description="Polar residues" evidence="3">
    <location>
        <begin position="37"/>
        <end position="47"/>
    </location>
</feature>
<comment type="subcellular location">
    <subcellularLocation>
        <location evidence="1">Membrane</location>
        <topology evidence="1">Multi-pass membrane protein</topology>
    </subcellularLocation>
</comment>
<dbReference type="EMBL" id="JBANMG010000009">
    <property type="protein sequence ID" value="KAK6949649.1"/>
    <property type="molecule type" value="Genomic_DNA"/>
</dbReference>
<protein>
    <recommendedName>
        <fullName evidence="5">Major facilitator superfamily (MFS) profile domain-containing protein</fullName>
    </recommendedName>
</protein>
<feature type="transmembrane region" description="Helical" evidence="4">
    <location>
        <begin position="100"/>
        <end position="121"/>
    </location>
</feature>
<feature type="transmembrane region" description="Helical" evidence="4">
    <location>
        <begin position="392"/>
        <end position="413"/>
    </location>
</feature>
<sequence length="423" mass="45227">MEKEKDNGNDSNPESQIGTEIFEGSVDRTEDVDTKSPRATTTPLAESNTLDVPDGGLVAWLQVLGAFVIMLSSWGLINSFGVYQTYYETDLLESSSSSDISWIGSLQGALLNMGGLISGPLFDAGHFRALTISGSVLVVLGLFMTSLCETYWQVLLAQGVAVGVGSGFLFLPSAAILSQYFARRRALALGLQSAGSPVGGIVFSILFMRPRVAPPQHKRAFFDRDAFRDVPFLSFSVSGLASFMGMYVPFFYLQLFALRRGIASDDLAAYLVTLLNAGSVFGRILPNFVADYLGSMNMLAAMTLGASILAFGWLGVHDLGGTITFALLFGFFNGGVTSLPPSAIVTLTPDLGRLGTRMGMLFAFIGIAVLVGTPIAGAILKDVNDDGAWEGLIGYCAATLFMGGLGFVGTQMLHLRRMRRTKM</sequence>
<evidence type="ECO:0000313" key="7">
    <source>
        <dbReference type="Proteomes" id="UP001369815"/>
    </source>
</evidence>
<proteinExistence type="inferred from homology"/>
<feature type="domain" description="Major facilitator superfamily (MFS) profile" evidence="5">
    <location>
        <begin position="231"/>
        <end position="423"/>
    </location>
</feature>
<dbReference type="InterPro" id="IPR011701">
    <property type="entry name" value="MFS"/>
</dbReference>
<dbReference type="AlphaFoldDB" id="A0AAX6MAH5"/>
<accession>A0AAX6MAH5</accession>
<feature type="transmembrane region" description="Helical" evidence="4">
    <location>
        <begin position="359"/>
        <end position="380"/>
    </location>
</feature>
<dbReference type="Gene3D" id="1.20.1250.20">
    <property type="entry name" value="MFS general substrate transporter like domains"/>
    <property type="match status" value="2"/>
</dbReference>
<dbReference type="InterPro" id="IPR036259">
    <property type="entry name" value="MFS_trans_sf"/>
</dbReference>
<evidence type="ECO:0000259" key="5">
    <source>
        <dbReference type="PROSITE" id="PS50850"/>
    </source>
</evidence>